<sequence>MPFSSKIPSMIIWFCAESLNSASFKSKPEFGQKTLSSLFIA</sequence>
<dbReference type="EMBL" id="LANR01000001">
    <property type="protein sequence ID" value="KJV62216.1"/>
    <property type="molecule type" value="Genomic_DNA"/>
</dbReference>
<gene>
    <name evidence="1" type="ORF">APHACPA_1237</name>
</gene>
<evidence type="ECO:0000313" key="1">
    <source>
        <dbReference type="EMBL" id="KJV62216.1"/>
    </source>
</evidence>
<accession>A0A0F3N384</accession>
<evidence type="ECO:0000313" key="2">
    <source>
        <dbReference type="Proteomes" id="UP000033556"/>
    </source>
</evidence>
<organism evidence="1 2">
    <name type="scientific">Rickettsia amblyommatis str. Ac/Pa</name>
    <dbReference type="NCBI Taxonomy" id="1359164"/>
    <lineage>
        <taxon>Bacteria</taxon>
        <taxon>Pseudomonadati</taxon>
        <taxon>Pseudomonadota</taxon>
        <taxon>Alphaproteobacteria</taxon>
        <taxon>Rickettsiales</taxon>
        <taxon>Rickettsiaceae</taxon>
        <taxon>Rickettsieae</taxon>
        <taxon>Rickettsia</taxon>
        <taxon>spotted fever group</taxon>
    </lineage>
</organism>
<reference evidence="1 2" key="1">
    <citation type="submission" date="2015-01" db="EMBL/GenBank/DDBJ databases">
        <title>Genome Sequencing of Rickettsiales.</title>
        <authorList>
            <person name="Daugherty S.C."/>
            <person name="Su Q."/>
            <person name="Abolude K."/>
            <person name="Beier-Sexton M."/>
            <person name="Carlyon J.A."/>
            <person name="Carter R."/>
            <person name="Day N.P."/>
            <person name="Dumler S.J."/>
            <person name="Dyachenko V."/>
            <person name="Godinez A."/>
            <person name="Kurtti T.J."/>
            <person name="Lichay M."/>
            <person name="Mullins K.E."/>
            <person name="Ott S."/>
            <person name="Pappas-Brown V."/>
            <person name="Paris D.H."/>
            <person name="Patel P."/>
            <person name="Richards A.L."/>
            <person name="Sadzewicz L."/>
            <person name="Sears K."/>
            <person name="Seidman D."/>
            <person name="Sengamalay N."/>
            <person name="Stenos J."/>
            <person name="Tallon L.J."/>
            <person name="Vincent G."/>
            <person name="Fraser C.M."/>
            <person name="Munderloh U."/>
            <person name="Dunning-Hotopp J.C."/>
        </authorList>
    </citation>
    <scope>NUCLEOTIDE SEQUENCE [LARGE SCALE GENOMIC DNA]</scope>
    <source>
        <strain evidence="1 2">Ac/Pa</strain>
    </source>
</reference>
<proteinExistence type="predicted"/>
<keyword evidence="2" id="KW-1185">Reference proteome</keyword>
<comment type="caution">
    <text evidence="1">The sequence shown here is derived from an EMBL/GenBank/DDBJ whole genome shotgun (WGS) entry which is preliminary data.</text>
</comment>
<protein>
    <submittedName>
        <fullName evidence="1">Uncharacterized protein</fullName>
    </submittedName>
</protein>
<name>A0A0F3N384_RICAM</name>
<dbReference type="AlphaFoldDB" id="A0A0F3N384"/>
<dbReference type="Proteomes" id="UP000033556">
    <property type="component" value="Unassembled WGS sequence"/>
</dbReference>